<keyword evidence="5" id="KW-1185">Reference proteome</keyword>
<evidence type="ECO:0000313" key="4">
    <source>
        <dbReference type="Proteomes" id="UP000273982"/>
    </source>
</evidence>
<evidence type="ECO:0008006" key="6">
    <source>
        <dbReference type="Google" id="ProtNLM"/>
    </source>
</evidence>
<dbReference type="Proteomes" id="UP000273982">
    <property type="component" value="Plasmid pGW6_2"/>
</dbReference>
<dbReference type="EMBL" id="CP034088">
    <property type="protein sequence ID" value="AZG79080.1"/>
    <property type="molecule type" value="Genomic_DNA"/>
</dbReference>
<proteinExistence type="predicted"/>
<evidence type="ECO:0000256" key="1">
    <source>
        <dbReference type="SAM" id="SignalP"/>
    </source>
</evidence>
<keyword evidence="1" id="KW-0732">Signal</keyword>
<evidence type="ECO:0000313" key="2">
    <source>
        <dbReference type="EMBL" id="AZG79080.1"/>
    </source>
</evidence>
<evidence type="ECO:0000313" key="5">
    <source>
        <dbReference type="Proteomes" id="UP000424673"/>
    </source>
</evidence>
<dbReference type="KEGG" id="mros:EHO51_19970"/>
<feature type="signal peptide" evidence="1">
    <location>
        <begin position="1"/>
        <end position="31"/>
    </location>
</feature>
<name>A0A3G8MD22_9HYPH</name>
<feature type="chain" id="PRO_5044594225" description="Glycosyltransferase" evidence="1">
    <location>
        <begin position="32"/>
        <end position="230"/>
    </location>
</feature>
<dbReference type="Proteomes" id="UP000424673">
    <property type="component" value="Plasmid unnamed2"/>
</dbReference>
<dbReference type="EMBL" id="CP044330">
    <property type="protein sequence ID" value="QGM95895.1"/>
    <property type="molecule type" value="Genomic_DNA"/>
</dbReference>
<reference evidence="2 4" key="1">
    <citation type="submission" date="2018-11" db="EMBL/GenBank/DDBJ databases">
        <title>Genome squencing of methanotrophic bacteria isolated from alkaline groundwater in Korea.</title>
        <authorList>
            <person name="Nguyen L.N."/>
        </authorList>
    </citation>
    <scope>NUCLEOTIDE SEQUENCE [LARGE SCALE GENOMIC DNA]</scope>
    <source>
        <strain evidence="2 4">GW6</strain>
        <plasmid evidence="4">pgw6_2</plasmid>
        <plasmid evidence="2">pGW6_2</plasmid>
    </source>
</reference>
<accession>A0A3G8MD22</accession>
<dbReference type="AlphaFoldDB" id="A0A3G8MD22"/>
<evidence type="ECO:0000313" key="3">
    <source>
        <dbReference type="EMBL" id="QGM95895.1"/>
    </source>
</evidence>
<geneLocation type="plasmid" evidence="4">
    <name>pgw6_2</name>
</geneLocation>
<dbReference type="RefSeq" id="WP_109026890.1">
    <property type="nucleotide sequence ID" value="NZ_CP034088.1"/>
</dbReference>
<organism evidence="2 4">
    <name type="scientific">Methylocystis rosea</name>
    <dbReference type="NCBI Taxonomy" id="173366"/>
    <lineage>
        <taxon>Bacteria</taxon>
        <taxon>Pseudomonadati</taxon>
        <taxon>Pseudomonadota</taxon>
        <taxon>Alphaproteobacteria</taxon>
        <taxon>Hyphomicrobiales</taxon>
        <taxon>Methylocystaceae</taxon>
        <taxon>Methylocystis</taxon>
    </lineage>
</organism>
<reference evidence="3 5" key="2">
    <citation type="journal article" date="2021" name="AMB Express">
        <title>Isolation and characterisation of Methylocystis spp. for poly-3-hydroxybutyrate production using waste methane feedstocks.</title>
        <authorList>
            <person name="Rumah B.L."/>
            <person name="Stead C.E."/>
            <person name="Claxton Stevens B.H."/>
            <person name="Minton N.P."/>
            <person name="Grosse-Honebrink A."/>
            <person name="Zhang Y."/>
        </authorList>
    </citation>
    <scope>NUCLEOTIDE SEQUENCE [LARGE SCALE GENOMIC DNA]</scope>
    <source>
        <strain evidence="3 5">BRCS1</strain>
        <plasmid evidence="3 5">unnamed2</plasmid>
    </source>
</reference>
<protein>
    <recommendedName>
        <fullName evidence="6">Glycosyltransferase</fullName>
    </recommendedName>
</protein>
<sequence>MTRVQMFHRAVNRRLALAGFAAALMATPVFRPTAAYSVNTSHTEAAQIIRSPSGLALNNAMRELWAQHMEWTYAAVTALANGSPSFDATAARLMQNQADIGDAIKPFYGDAAGNALTKLLQEHIGAAVEVVKAAKAGDKPATDKAVAAAYANAQEIADFLAKANKNWPQTTVRDMLKGHIDTTVVYATGLLQGKYADGIAEYGKAEAHMMMLADALTNGLIAAFPTKFEN</sequence>
<gene>
    <name evidence="2" type="ORF">EHO51_19970</name>
    <name evidence="3" type="ORF">F7D13_17555</name>
</gene>
<geneLocation type="plasmid" evidence="2">
    <name>pGW6_2</name>
</geneLocation>
<geneLocation type="plasmid" evidence="3 5">
    <name>unnamed2</name>
</geneLocation>
<keyword evidence="2" id="KW-0614">Plasmid</keyword>